<dbReference type="EMBL" id="JAQOWY010000109">
    <property type="protein sequence ID" value="KAK1850835.1"/>
    <property type="molecule type" value="Genomic_DNA"/>
</dbReference>
<organism evidence="2 3">
    <name type="scientific">Colletotrichum chrysophilum</name>
    <dbReference type="NCBI Taxonomy" id="1836956"/>
    <lineage>
        <taxon>Eukaryota</taxon>
        <taxon>Fungi</taxon>
        <taxon>Dikarya</taxon>
        <taxon>Ascomycota</taxon>
        <taxon>Pezizomycotina</taxon>
        <taxon>Sordariomycetes</taxon>
        <taxon>Hypocreomycetidae</taxon>
        <taxon>Glomerellales</taxon>
        <taxon>Glomerellaceae</taxon>
        <taxon>Colletotrichum</taxon>
        <taxon>Colletotrichum gloeosporioides species complex</taxon>
    </lineage>
</organism>
<dbReference type="Pfam" id="PF06985">
    <property type="entry name" value="HET"/>
    <property type="match status" value="1"/>
</dbReference>
<evidence type="ECO:0000259" key="1">
    <source>
        <dbReference type="Pfam" id="PF06985"/>
    </source>
</evidence>
<dbReference type="AlphaFoldDB" id="A0AAD9ANW5"/>
<name>A0AAD9ANW5_9PEZI</name>
<comment type="caution">
    <text evidence="2">The sequence shown here is derived from an EMBL/GenBank/DDBJ whole genome shotgun (WGS) entry which is preliminary data.</text>
</comment>
<dbReference type="Proteomes" id="UP001243330">
    <property type="component" value="Unassembled WGS sequence"/>
</dbReference>
<keyword evidence="3" id="KW-1185">Reference proteome</keyword>
<dbReference type="PANTHER" id="PTHR33112">
    <property type="entry name" value="DOMAIN PROTEIN, PUTATIVE-RELATED"/>
    <property type="match status" value="1"/>
</dbReference>
<evidence type="ECO:0000313" key="2">
    <source>
        <dbReference type="EMBL" id="KAK1850835.1"/>
    </source>
</evidence>
<gene>
    <name evidence="2" type="ORF">CCHR01_06492</name>
</gene>
<accession>A0AAD9ANW5</accession>
<evidence type="ECO:0000313" key="3">
    <source>
        <dbReference type="Proteomes" id="UP001243330"/>
    </source>
</evidence>
<feature type="domain" description="Heterokaryon incompatibility" evidence="1">
    <location>
        <begin position="78"/>
        <end position="222"/>
    </location>
</feature>
<dbReference type="PANTHER" id="PTHR33112:SF10">
    <property type="entry name" value="TOL"/>
    <property type="match status" value="1"/>
</dbReference>
<reference evidence="2" key="1">
    <citation type="submission" date="2023-01" db="EMBL/GenBank/DDBJ databases">
        <title>Colletotrichum chrysophilum M932 genome sequence.</title>
        <authorList>
            <person name="Baroncelli R."/>
        </authorList>
    </citation>
    <scope>NUCLEOTIDE SEQUENCE</scope>
    <source>
        <strain evidence="2">M932</strain>
    </source>
</reference>
<dbReference type="InterPro" id="IPR010730">
    <property type="entry name" value="HET"/>
</dbReference>
<protein>
    <recommendedName>
        <fullName evidence="1">Heterokaryon incompatibility domain-containing protein</fullName>
    </recommendedName>
</protein>
<proteinExistence type="predicted"/>
<sequence>MEIGSSPSWAQIGWAQLPKPGSNSQIKLFKEWLRVCDEQHNHHFNPRNKLPTRVLDLGSTEKPNLCLCDGFTSMSEGYVALSHCWGVDQHFKTLQSNIDAFKQHIKFDNLPATFRDAIRVTMALGFRYLWIDSLCIIQDDPDDWEREAASMEHVFSSANLTIAASSARSSSEGFWLSKRPQQPRVAIRAPSGSSLLFTRFSDDFCQDVEQSVLNERGWVLQERALARRTIHFTSTQVYWECGSGIHCESLMKLVNPKAAFLGDSDFPKSALGLFKGARILLFQALYETYSALEFTNITDRSIAIKGLEGRLVNTFSTKGGFGVFEGYLHRSLLWQRRGETALAPITYPAKRHVPTWSWMAYTGGICYMEAMFDHVDWTNDVLSPFVTESGRKQHWEAANNDIVPWLHCRVKQLKLKDSDISERIVFDDARHSGIEGLFCVVLGIDKVASPPDSAVHFVLVITRAPQAEFVQYTRVGVGKLLRKHVSEDLGMSVIV</sequence>